<keyword evidence="3 6" id="KW-0812">Transmembrane</keyword>
<keyword evidence="5 6" id="KW-0472">Membrane</keyword>
<feature type="transmembrane region" description="Helical" evidence="6">
    <location>
        <begin position="396"/>
        <end position="418"/>
    </location>
</feature>
<dbReference type="AlphaFoldDB" id="A0A1F7GZK0"/>
<keyword evidence="4 6" id="KW-1133">Transmembrane helix</keyword>
<feature type="transmembrane region" description="Helical" evidence="6">
    <location>
        <begin position="21"/>
        <end position="43"/>
    </location>
</feature>
<gene>
    <name evidence="7" type="ORF">A3C25_05800</name>
</gene>
<feature type="transmembrane region" description="Helical" evidence="6">
    <location>
        <begin position="369"/>
        <end position="390"/>
    </location>
</feature>
<name>A0A1F7GZK0_9BACT</name>
<evidence type="ECO:0008006" key="9">
    <source>
        <dbReference type="Google" id="ProtNLM"/>
    </source>
</evidence>
<sequence length="427" mass="48794">MIPRILHFIKRPTSKNVIINTVGNYLNVFFTALFALILVRILTPSQYGVLSVLLGIAYVLANILDFGTTATIYSYLPSLYEKKTYELYRFIKSTFYYQSIFSFIVIGGLLISFPTLDKYFFKTGSPWWELTLTSISVLFLIWQNFLQNILFAAKKFVKTNIYLNLANILKTLVVFIMVATKTVTVGSVIFIFGILGPVIFYLLLFLDKKELVPIFIRSKVHHGDFRFGYTLTYFIASQFFNLGLRMDLFLLSYFRSKAEVGYYGLSQKIILTIITTVISITQVLSPSFAKINKKVEAVSQLKTGFMYLLLPAGLFLLLFFTPKQVYDLFFTENFVQTASITKALSLPFILYALGSLPMLFLLYTVKKPVYILVSNIIFFIILTLGCYILIPKYGVFAPPWAITLALIVAITIQVYASIREFKKIFTS</sequence>
<evidence type="ECO:0000256" key="2">
    <source>
        <dbReference type="ARBA" id="ARBA00022475"/>
    </source>
</evidence>
<evidence type="ECO:0000256" key="6">
    <source>
        <dbReference type="SAM" id="Phobius"/>
    </source>
</evidence>
<accession>A0A1F7GZK0</accession>
<evidence type="ECO:0000256" key="3">
    <source>
        <dbReference type="ARBA" id="ARBA00022692"/>
    </source>
</evidence>
<organism evidence="7 8">
    <name type="scientific">Candidatus Roizmanbacteria bacterium RIFCSPHIGHO2_02_FULL_38_11</name>
    <dbReference type="NCBI Taxonomy" id="1802039"/>
    <lineage>
        <taxon>Bacteria</taxon>
        <taxon>Candidatus Roizmaniibacteriota</taxon>
    </lineage>
</organism>
<dbReference type="InterPro" id="IPR002797">
    <property type="entry name" value="Polysacc_synth"/>
</dbReference>
<feature type="transmembrane region" description="Helical" evidence="6">
    <location>
        <begin position="264"/>
        <end position="284"/>
    </location>
</feature>
<evidence type="ECO:0000313" key="7">
    <source>
        <dbReference type="EMBL" id="OGK24213.1"/>
    </source>
</evidence>
<evidence type="ECO:0000256" key="5">
    <source>
        <dbReference type="ARBA" id="ARBA00023136"/>
    </source>
</evidence>
<dbReference type="GO" id="GO:0005886">
    <property type="term" value="C:plasma membrane"/>
    <property type="evidence" value="ECO:0007669"/>
    <property type="project" value="UniProtKB-SubCell"/>
</dbReference>
<feature type="transmembrane region" description="Helical" evidence="6">
    <location>
        <begin position="161"/>
        <end position="179"/>
    </location>
</feature>
<feature type="transmembrane region" description="Helical" evidence="6">
    <location>
        <begin position="227"/>
        <end position="244"/>
    </location>
</feature>
<feature type="transmembrane region" description="Helical" evidence="6">
    <location>
        <begin position="95"/>
        <end position="115"/>
    </location>
</feature>
<evidence type="ECO:0000256" key="4">
    <source>
        <dbReference type="ARBA" id="ARBA00022989"/>
    </source>
</evidence>
<dbReference type="PANTHER" id="PTHR30250:SF11">
    <property type="entry name" value="O-ANTIGEN TRANSPORTER-RELATED"/>
    <property type="match status" value="1"/>
</dbReference>
<dbReference type="EMBL" id="MFZO01000037">
    <property type="protein sequence ID" value="OGK24213.1"/>
    <property type="molecule type" value="Genomic_DNA"/>
</dbReference>
<evidence type="ECO:0000313" key="8">
    <source>
        <dbReference type="Proteomes" id="UP000177913"/>
    </source>
</evidence>
<feature type="transmembrane region" description="Helical" evidence="6">
    <location>
        <begin position="185"/>
        <end position="206"/>
    </location>
</feature>
<comment type="subcellular location">
    <subcellularLocation>
        <location evidence="1">Cell membrane</location>
        <topology evidence="1">Multi-pass membrane protein</topology>
    </subcellularLocation>
</comment>
<proteinExistence type="predicted"/>
<feature type="transmembrane region" description="Helical" evidence="6">
    <location>
        <begin position="343"/>
        <end position="362"/>
    </location>
</feature>
<comment type="caution">
    <text evidence="7">The sequence shown here is derived from an EMBL/GenBank/DDBJ whole genome shotgun (WGS) entry which is preliminary data.</text>
</comment>
<dbReference type="PANTHER" id="PTHR30250">
    <property type="entry name" value="PST FAMILY PREDICTED COLANIC ACID TRANSPORTER"/>
    <property type="match status" value="1"/>
</dbReference>
<evidence type="ECO:0000256" key="1">
    <source>
        <dbReference type="ARBA" id="ARBA00004651"/>
    </source>
</evidence>
<feature type="transmembrane region" description="Helical" evidence="6">
    <location>
        <begin position="127"/>
        <end position="149"/>
    </location>
</feature>
<dbReference type="Proteomes" id="UP000177913">
    <property type="component" value="Unassembled WGS sequence"/>
</dbReference>
<feature type="transmembrane region" description="Helical" evidence="6">
    <location>
        <begin position="305"/>
        <end position="323"/>
    </location>
</feature>
<feature type="transmembrane region" description="Helical" evidence="6">
    <location>
        <begin position="49"/>
        <end position="75"/>
    </location>
</feature>
<dbReference type="InterPro" id="IPR050833">
    <property type="entry name" value="Poly_Biosynth_Transport"/>
</dbReference>
<keyword evidence="2" id="KW-1003">Cell membrane</keyword>
<dbReference type="Pfam" id="PF01943">
    <property type="entry name" value="Polysacc_synt"/>
    <property type="match status" value="1"/>
</dbReference>
<protein>
    <recommendedName>
        <fullName evidence="9">Polysaccharide biosynthesis protein C-terminal domain-containing protein</fullName>
    </recommendedName>
</protein>
<reference evidence="7 8" key="1">
    <citation type="journal article" date="2016" name="Nat. Commun.">
        <title>Thousands of microbial genomes shed light on interconnected biogeochemical processes in an aquifer system.</title>
        <authorList>
            <person name="Anantharaman K."/>
            <person name="Brown C.T."/>
            <person name="Hug L.A."/>
            <person name="Sharon I."/>
            <person name="Castelle C.J."/>
            <person name="Probst A.J."/>
            <person name="Thomas B.C."/>
            <person name="Singh A."/>
            <person name="Wilkins M.J."/>
            <person name="Karaoz U."/>
            <person name="Brodie E.L."/>
            <person name="Williams K.H."/>
            <person name="Hubbard S.S."/>
            <person name="Banfield J.F."/>
        </authorList>
    </citation>
    <scope>NUCLEOTIDE SEQUENCE [LARGE SCALE GENOMIC DNA]</scope>
</reference>